<keyword evidence="1" id="KW-0472">Membrane</keyword>
<feature type="transmembrane region" description="Helical" evidence="1">
    <location>
        <begin position="92"/>
        <end position="109"/>
    </location>
</feature>
<reference evidence="3" key="1">
    <citation type="submission" date="2023-09" db="EMBL/GenBank/DDBJ databases">
        <authorList>
            <person name="Li S."/>
            <person name="Li X."/>
            <person name="Zhang C."/>
            <person name="Zhao Z."/>
        </authorList>
    </citation>
    <scope>NUCLEOTIDE SEQUENCE [LARGE SCALE GENOMIC DNA]</scope>
    <source>
        <strain evidence="3">SQ149</strain>
    </source>
</reference>
<proteinExistence type="predicted"/>
<feature type="transmembrane region" description="Helical" evidence="1">
    <location>
        <begin position="242"/>
        <end position="260"/>
    </location>
</feature>
<keyword evidence="1" id="KW-0812">Transmembrane</keyword>
<feature type="transmembrane region" description="Helical" evidence="1">
    <location>
        <begin position="188"/>
        <end position="209"/>
    </location>
</feature>
<evidence type="ECO:0000313" key="3">
    <source>
        <dbReference type="Proteomes" id="UP001258994"/>
    </source>
</evidence>
<evidence type="ECO:0000256" key="1">
    <source>
        <dbReference type="SAM" id="Phobius"/>
    </source>
</evidence>
<name>A0ABY9TTM8_9GAMM</name>
<feature type="transmembrane region" description="Helical" evidence="1">
    <location>
        <begin position="216"/>
        <end position="236"/>
    </location>
</feature>
<dbReference type="EMBL" id="CP134145">
    <property type="protein sequence ID" value="WNC72194.1"/>
    <property type="molecule type" value="Genomic_DNA"/>
</dbReference>
<keyword evidence="1" id="KW-1133">Transmembrane helix</keyword>
<feature type="transmembrane region" description="Helical" evidence="1">
    <location>
        <begin position="296"/>
        <end position="319"/>
    </location>
</feature>
<evidence type="ECO:0008006" key="4">
    <source>
        <dbReference type="Google" id="ProtNLM"/>
    </source>
</evidence>
<dbReference type="RefSeq" id="WP_348391313.1">
    <property type="nucleotide sequence ID" value="NZ_CP134145.1"/>
</dbReference>
<protein>
    <recommendedName>
        <fullName evidence="4">Serine active site containing 1-like protein</fullName>
    </recommendedName>
</protein>
<feature type="transmembrane region" description="Helical" evidence="1">
    <location>
        <begin position="52"/>
        <end position="71"/>
    </location>
</feature>
<accession>A0ABY9TTM8</accession>
<feature type="transmembrane region" description="Helical" evidence="1">
    <location>
        <begin position="121"/>
        <end position="140"/>
    </location>
</feature>
<keyword evidence="3" id="KW-1185">Reference proteome</keyword>
<feature type="transmembrane region" description="Helical" evidence="1">
    <location>
        <begin position="161"/>
        <end position="182"/>
    </location>
</feature>
<sequence length="322" mass="37689">MPRTINLLITLSLLLMGLIWLLGPYNSGIELTPDKGPFWYYWQLPDPTWLTRFSAWGGFASHQLFFWWLIASSKKKKAAGELSYQKGLQKHNYIALFGNLFFVLLHIVQTKVFYDGLAQDTHIFSGQFAVIILLALVLILENKRRGLLFGKQVGFLNNIRYLVKDYHGYYFSWAIVFTFWFHPIEITYGHLLGTFYAILIIVQGSLIFTRYHQNKYWTLLLETFVLLHGAVVAYMSIYHDTWPMFAFGFATLFFITQIYGLGLSKRVTYYCSAVYIVVLVIFYQNDYWQMVEVLRIPFILIIVAVVLAALLYLIHTFIIKRR</sequence>
<organism evidence="2 3">
    <name type="scientific">Thalassotalea psychrophila</name>
    <dbReference type="NCBI Taxonomy" id="3065647"/>
    <lineage>
        <taxon>Bacteria</taxon>
        <taxon>Pseudomonadati</taxon>
        <taxon>Pseudomonadota</taxon>
        <taxon>Gammaproteobacteria</taxon>
        <taxon>Alteromonadales</taxon>
        <taxon>Colwelliaceae</taxon>
        <taxon>Thalassotalea</taxon>
    </lineage>
</organism>
<gene>
    <name evidence="2" type="ORF">RGQ13_19040</name>
</gene>
<evidence type="ECO:0000313" key="2">
    <source>
        <dbReference type="EMBL" id="WNC72194.1"/>
    </source>
</evidence>
<dbReference type="Proteomes" id="UP001258994">
    <property type="component" value="Chromosome"/>
</dbReference>
<feature type="transmembrane region" description="Helical" evidence="1">
    <location>
        <begin position="267"/>
        <end position="284"/>
    </location>
</feature>